<proteinExistence type="predicted"/>
<gene>
    <name evidence="1" type="primary">WBGene00103443</name>
</gene>
<dbReference type="EnsemblMetazoa" id="PPA13889.1">
    <property type="protein sequence ID" value="PPA13889.1"/>
    <property type="gene ID" value="WBGene00103443"/>
</dbReference>
<dbReference type="AlphaFoldDB" id="A0A2A6CQC2"/>
<evidence type="ECO:0000313" key="1">
    <source>
        <dbReference type="EnsemblMetazoa" id="PPA13889.1"/>
    </source>
</evidence>
<protein>
    <submittedName>
        <fullName evidence="1">Uncharacterized protein</fullName>
    </submittedName>
</protein>
<reference evidence="2" key="1">
    <citation type="journal article" date="2008" name="Nat. Genet.">
        <title>The Pristionchus pacificus genome provides a unique perspective on nematode lifestyle and parasitism.</title>
        <authorList>
            <person name="Dieterich C."/>
            <person name="Clifton S.W."/>
            <person name="Schuster L.N."/>
            <person name="Chinwalla A."/>
            <person name="Delehaunty K."/>
            <person name="Dinkelacker I."/>
            <person name="Fulton L."/>
            <person name="Fulton R."/>
            <person name="Godfrey J."/>
            <person name="Minx P."/>
            <person name="Mitreva M."/>
            <person name="Roeseler W."/>
            <person name="Tian H."/>
            <person name="Witte H."/>
            <person name="Yang S.P."/>
            <person name="Wilson R.K."/>
            <person name="Sommer R.J."/>
        </authorList>
    </citation>
    <scope>NUCLEOTIDE SEQUENCE [LARGE SCALE GENOMIC DNA]</scope>
    <source>
        <strain evidence="2">PS312</strain>
    </source>
</reference>
<reference evidence="1" key="2">
    <citation type="submission" date="2022-06" db="UniProtKB">
        <authorList>
            <consortium name="EnsemblMetazoa"/>
        </authorList>
    </citation>
    <scope>IDENTIFICATION</scope>
    <source>
        <strain evidence="1">PS312</strain>
    </source>
</reference>
<evidence type="ECO:0000313" key="2">
    <source>
        <dbReference type="Proteomes" id="UP000005239"/>
    </source>
</evidence>
<organism evidence="1 2">
    <name type="scientific">Pristionchus pacificus</name>
    <name type="common">Parasitic nematode worm</name>
    <dbReference type="NCBI Taxonomy" id="54126"/>
    <lineage>
        <taxon>Eukaryota</taxon>
        <taxon>Metazoa</taxon>
        <taxon>Ecdysozoa</taxon>
        <taxon>Nematoda</taxon>
        <taxon>Chromadorea</taxon>
        <taxon>Rhabditida</taxon>
        <taxon>Rhabditina</taxon>
        <taxon>Diplogasteromorpha</taxon>
        <taxon>Diplogasteroidea</taxon>
        <taxon>Neodiplogasteridae</taxon>
        <taxon>Pristionchus</taxon>
    </lineage>
</organism>
<keyword evidence="2" id="KW-1185">Reference proteome</keyword>
<name>A0A2A6CQC2_PRIPA</name>
<dbReference type="Proteomes" id="UP000005239">
    <property type="component" value="Unassembled WGS sequence"/>
</dbReference>
<accession>A0A2A6CQC2</accession>
<accession>A0A8R1Y9Z3</accession>
<sequence>MQSLIAFSSIIVAAAACIPTKHPEPGIPATTTTMKPATNQCPMYTQATAADCTKVNAMCNGDMVNITPTMITCPKNKPVVVLTTVAGMLMLHQNTPLNSPTVICKDGAWYTGDPQRPLDNKPTLPLVQPVLLACFGAPGSG</sequence>